<feature type="compositionally biased region" description="Acidic residues" evidence="1">
    <location>
        <begin position="369"/>
        <end position="379"/>
    </location>
</feature>
<protein>
    <submittedName>
        <fullName evidence="4">Uncharacterized protein</fullName>
    </submittedName>
</protein>
<dbReference type="PANTHER" id="PTHR33119">
    <property type="entry name" value="IFI3P"/>
    <property type="match status" value="1"/>
</dbReference>
<dbReference type="Pfam" id="PF14033">
    <property type="entry name" value="DUF4246"/>
    <property type="match status" value="1"/>
</dbReference>
<dbReference type="AlphaFoldDB" id="A0A9P9G5F3"/>
<dbReference type="OrthoDB" id="415532at2759"/>
<gene>
    <name evidence="4" type="ORF">BKA55DRAFT_581087</name>
</gene>
<dbReference type="InterPro" id="IPR025340">
    <property type="entry name" value="DUF4246"/>
</dbReference>
<sequence>MSQYVTVGQYPGLGMDLRYHAQDERAEEIYPIGFHHNCYGSLSDILLVREVAMMIIMDRLTDNPNWHVKVFDDTIAEKWIEDALKFPVDAIYDEISNYNYNARHPKKLKTILDRGCLEYCIQELRAKAKYFEKTGLIPTIDACVTAVKSDTLIDEGLHDELRAAFAKLKEHQKDGPDWHPLTNQRVRDLVDPSLYPLIYGKSRGFRNEVVGVEDAVDRWSGKGEIIPSDDSPYPKGFYGHVDLNRIFDPYWSTKYQWLPSNVKFQEDGSVKFTSYINGLHPNKHREIYRAIEKLVERALPAWDFCLLRFRKRADKVGAGRTKPRFPRPINPDDENEDNWTPSSDEVSSLPRAETSEAEVDESASNPASSDEEEGEDVEVQSEGGHEYHGTRKDVAWKIVRQPVQPEAPEFKTWNYAVGPGESLHERFKDIQIIIRMTSIELTPENSSLPAEGWHVEGQMNEHIISTALYHLDSENVTPTYLQLRMQTSVFPSDYNYNVRQGSYNWLERVYGTNLGYRAVDSHCLQRYGSVEIRQGRLLAFPNVFNHRVSSFELQDKTKPGYSRFIALLLVDPSTRIINTGNVPPQQQSWWMENAFSNLKQGNAEKVPQAIAQLILDAAPGHSALDAAAKRGERLPAELMAMIHKNVGQAVVPMSLKEAKGHRLKLMEERTSFQAEMRRHWAEHGYGF</sequence>
<evidence type="ECO:0000259" key="3">
    <source>
        <dbReference type="Pfam" id="PF21666"/>
    </source>
</evidence>
<reference evidence="4" key="1">
    <citation type="journal article" date="2021" name="Nat. Commun.">
        <title>Genetic determinants of endophytism in the Arabidopsis root mycobiome.</title>
        <authorList>
            <person name="Mesny F."/>
            <person name="Miyauchi S."/>
            <person name="Thiergart T."/>
            <person name="Pickel B."/>
            <person name="Atanasova L."/>
            <person name="Karlsson M."/>
            <person name="Huettel B."/>
            <person name="Barry K.W."/>
            <person name="Haridas S."/>
            <person name="Chen C."/>
            <person name="Bauer D."/>
            <person name="Andreopoulos W."/>
            <person name="Pangilinan J."/>
            <person name="LaButti K."/>
            <person name="Riley R."/>
            <person name="Lipzen A."/>
            <person name="Clum A."/>
            <person name="Drula E."/>
            <person name="Henrissat B."/>
            <person name="Kohler A."/>
            <person name="Grigoriev I.V."/>
            <person name="Martin F.M."/>
            <person name="Hacquard S."/>
        </authorList>
    </citation>
    <scope>NUCLEOTIDE SEQUENCE</scope>
    <source>
        <strain evidence="4">MPI-CAGE-AT-0023</strain>
    </source>
</reference>
<feature type="domain" description="DUF4246" evidence="3">
    <location>
        <begin position="10"/>
        <end position="81"/>
    </location>
</feature>
<organism evidence="4 5">
    <name type="scientific">Fusarium redolens</name>
    <dbReference type="NCBI Taxonomy" id="48865"/>
    <lineage>
        <taxon>Eukaryota</taxon>
        <taxon>Fungi</taxon>
        <taxon>Dikarya</taxon>
        <taxon>Ascomycota</taxon>
        <taxon>Pezizomycotina</taxon>
        <taxon>Sordariomycetes</taxon>
        <taxon>Hypocreomycetidae</taxon>
        <taxon>Hypocreales</taxon>
        <taxon>Nectriaceae</taxon>
        <taxon>Fusarium</taxon>
        <taxon>Fusarium redolens species complex</taxon>
    </lineage>
</organism>
<dbReference type="InterPro" id="IPR049207">
    <property type="entry name" value="DUF4246_N"/>
</dbReference>
<evidence type="ECO:0000313" key="5">
    <source>
        <dbReference type="Proteomes" id="UP000720189"/>
    </source>
</evidence>
<evidence type="ECO:0000313" key="4">
    <source>
        <dbReference type="EMBL" id="KAH7231592.1"/>
    </source>
</evidence>
<dbReference type="PANTHER" id="PTHR33119:SF1">
    <property type="entry name" value="FE2OG DIOXYGENASE DOMAIN-CONTAINING PROTEIN"/>
    <property type="match status" value="1"/>
</dbReference>
<evidence type="ECO:0000259" key="2">
    <source>
        <dbReference type="Pfam" id="PF14033"/>
    </source>
</evidence>
<dbReference type="InterPro" id="IPR049192">
    <property type="entry name" value="DUF4246_C"/>
</dbReference>
<feature type="domain" description="DUF4246" evidence="2">
    <location>
        <begin position="116"/>
        <end position="592"/>
    </location>
</feature>
<dbReference type="Proteomes" id="UP000720189">
    <property type="component" value="Unassembled WGS sequence"/>
</dbReference>
<dbReference type="GeneID" id="70223976"/>
<evidence type="ECO:0000256" key="1">
    <source>
        <dbReference type="SAM" id="MobiDB-lite"/>
    </source>
</evidence>
<accession>A0A9P9G5F3</accession>
<proteinExistence type="predicted"/>
<keyword evidence="5" id="KW-1185">Reference proteome</keyword>
<dbReference type="RefSeq" id="XP_046043529.1">
    <property type="nucleotide sequence ID" value="XM_046194022.1"/>
</dbReference>
<dbReference type="Pfam" id="PF21666">
    <property type="entry name" value="DUF4246_N"/>
    <property type="match status" value="1"/>
</dbReference>
<name>A0A9P9G5F3_FUSRE</name>
<comment type="caution">
    <text evidence="4">The sequence shown here is derived from an EMBL/GenBank/DDBJ whole genome shotgun (WGS) entry which is preliminary data.</text>
</comment>
<dbReference type="EMBL" id="JAGMUX010000020">
    <property type="protein sequence ID" value="KAH7231592.1"/>
    <property type="molecule type" value="Genomic_DNA"/>
</dbReference>
<feature type="region of interest" description="Disordered" evidence="1">
    <location>
        <begin position="318"/>
        <end position="386"/>
    </location>
</feature>